<reference evidence="2 3" key="1">
    <citation type="submission" date="2024-04" db="EMBL/GenBank/DDBJ databases">
        <title>The reference genome of an endangered Asteraceae, Deinandra increscens subsp. villosa, native to the Central Coast of California.</title>
        <authorList>
            <person name="Guilliams M."/>
            <person name="Hasenstab-Lehman K."/>
            <person name="Meyer R."/>
            <person name="Mcevoy S."/>
        </authorList>
    </citation>
    <scope>NUCLEOTIDE SEQUENCE [LARGE SCALE GENOMIC DNA]</scope>
    <source>
        <tissue evidence="2">Leaf</tissue>
    </source>
</reference>
<dbReference type="EMBL" id="JBCNJP010000002">
    <property type="protein sequence ID" value="KAK9080444.1"/>
    <property type="molecule type" value="Genomic_DNA"/>
</dbReference>
<gene>
    <name evidence="2" type="ORF">SSX86_000202</name>
</gene>
<accession>A0AAP0HBE9</accession>
<dbReference type="Proteomes" id="UP001408789">
    <property type="component" value="Unassembled WGS sequence"/>
</dbReference>
<dbReference type="AlphaFoldDB" id="A0AAP0HBE9"/>
<evidence type="ECO:0000256" key="1">
    <source>
        <dbReference type="SAM" id="Phobius"/>
    </source>
</evidence>
<organism evidence="2 3">
    <name type="scientific">Deinandra increscens subsp. villosa</name>
    <dbReference type="NCBI Taxonomy" id="3103831"/>
    <lineage>
        <taxon>Eukaryota</taxon>
        <taxon>Viridiplantae</taxon>
        <taxon>Streptophyta</taxon>
        <taxon>Embryophyta</taxon>
        <taxon>Tracheophyta</taxon>
        <taxon>Spermatophyta</taxon>
        <taxon>Magnoliopsida</taxon>
        <taxon>eudicotyledons</taxon>
        <taxon>Gunneridae</taxon>
        <taxon>Pentapetalae</taxon>
        <taxon>asterids</taxon>
        <taxon>campanulids</taxon>
        <taxon>Asterales</taxon>
        <taxon>Asteraceae</taxon>
        <taxon>Asteroideae</taxon>
        <taxon>Heliantheae alliance</taxon>
        <taxon>Madieae</taxon>
        <taxon>Madiinae</taxon>
        <taxon>Deinandra</taxon>
    </lineage>
</organism>
<feature type="transmembrane region" description="Helical" evidence="1">
    <location>
        <begin position="36"/>
        <end position="57"/>
    </location>
</feature>
<comment type="caution">
    <text evidence="2">The sequence shown here is derived from an EMBL/GenBank/DDBJ whole genome shotgun (WGS) entry which is preliminary data.</text>
</comment>
<keyword evidence="3" id="KW-1185">Reference proteome</keyword>
<dbReference type="PANTHER" id="PTHR33474">
    <property type="entry name" value="TRANSMEMBRANE PROTEIN"/>
    <property type="match status" value="1"/>
</dbReference>
<keyword evidence="1" id="KW-0472">Membrane</keyword>
<proteinExistence type="predicted"/>
<sequence length="119" mass="13101">MGEALTINHNHSNFTPTKVCDSVCPLSETMATTRSLLPFSTTLLLLLVLLSTTSNAVPMSRSRNLMDEGSLGDAKDLNNIHSGDVNEHWEITEHVTERMNLEVNDYPGSGANNRHTPRP</sequence>
<evidence type="ECO:0000313" key="2">
    <source>
        <dbReference type="EMBL" id="KAK9080444.1"/>
    </source>
</evidence>
<evidence type="ECO:0000313" key="3">
    <source>
        <dbReference type="Proteomes" id="UP001408789"/>
    </source>
</evidence>
<name>A0AAP0HBE9_9ASTR</name>
<protein>
    <submittedName>
        <fullName evidence="2">Uncharacterized protein</fullName>
    </submittedName>
</protein>
<dbReference type="PANTHER" id="PTHR33474:SF2">
    <property type="entry name" value="TRANSMEMBRANE PROTEIN"/>
    <property type="match status" value="1"/>
</dbReference>
<keyword evidence="1" id="KW-1133">Transmembrane helix</keyword>
<keyword evidence="1" id="KW-0812">Transmembrane</keyword>